<dbReference type="NCBIfam" id="TIGR01444">
    <property type="entry name" value="fkbM_fam"/>
    <property type="match status" value="1"/>
</dbReference>
<dbReference type="Gene3D" id="3.40.50.150">
    <property type="entry name" value="Vaccinia Virus protein VP39"/>
    <property type="match status" value="1"/>
</dbReference>
<dbReference type="AlphaFoldDB" id="A0AAE3H4Q2"/>
<keyword evidence="3" id="KW-1185">Reference proteome</keyword>
<keyword evidence="2" id="KW-0489">Methyltransferase</keyword>
<keyword evidence="2" id="KW-0808">Transferase</keyword>
<dbReference type="GO" id="GO:0032259">
    <property type="term" value="P:methylation"/>
    <property type="evidence" value="ECO:0007669"/>
    <property type="project" value="UniProtKB-KW"/>
</dbReference>
<evidence type="ECO:0000313" key="2">
    <source>
        <dbReference type="EMBL" id="MCP9762900.1"/>
    </source>
</evidence>
<dbReference type="Pfam" id="PF05050">
    <property type="entry name" value="Methyltransf_21"/>
    <property type="match status" value="1"/>
</dbReference>
<proteinExistence type="predicted"/>
<comment type="caution">
    <text evidence="2">The sequence shown here is derived from an EMBL/GenBank/DDBJ whole genome shotgun (WGS) entry which is preliminary data.</text>
</comment>
<dbReference type="Proteomes" id="UP001204144">
    <property type="component" value="Unassembled WGS sequence"/>
</dbReference>
<dbReference type="RefSeq" id="WP_255036679.1">
    <property type="nucleotide sequence ID" value="NZ_RJUF01000017.1"/>
</dbReference>
<accession>A0AAE3H4Q2</accession>
<evidence type="ECO:0000259" key="1">
    <source>
        <dbReference type="Pfam" id="PF05050"/>
    </source>
</evidence>
<protein>
    <submittedName>
        <fullName evidence="2">FkbM family methyltransferase</fullName>
    </submittedName>
</protein>
<dbReference type="GO" id="GO:0008171">
    <property type="term" value="F:O-methyltransferase activity"/>
    <property type="evidence" value="ECO:0007669"/>
    <property type="project" value="TreeGrafter"/>
</dbReference>
<evidence type="ECO:0000313" key="3">
    <source>
        <dbReference type="Proteomes" id="UP001204144"/>
    </source>
</evidence>
<dbReference type="InterPro" id="IPR006342">
    <property type="entry name" value="FkbM_mtfrase"/>
</dbReference>
<dbReference type="InterPro" id="IPR029063">
    <property type="entry name" value="SAM-dependent_MTases_sf"/>
</dbReference>
<dbReference type="InterPro" id="IPR053188">
    <property type="entry name" value="FkbM_Methyltransferase"/>
</dbReference>
<dbReference type="PANTHER" id="PTHR36973">
    <property type="entry name" value="SLL1456 PROTEIN-RELATED"/>
    <property type="match status" value="1"/>
</dbReference>
<dbReference type="PANTHER" id="PTHR36973:SF4">
    <property type="entry name" value="NODULATION PROTEIN"/>
    <property type="match status" value="1"/>
</dbReference>
<dbReference type="EMBL" id="RJUF01000017">
    <property type="protein sequence ID" value="MCP9762900.1"/>
    <property type="molecule type" value="Genomic_DNA"/>
</dbReference>
<organism evidence="2 3">
    <name type="scientific">Lacihabitans soyangensis</name>
    <dbReference type="NCBI Taxonomy" id="869394"/>
    <lineage>
        <taxon>Bacteria</taxon>
        <taxon>Pseudomonadati</taxon>
        <taxon>Bacteroidota</taxon>
        <taxon>Cytophagia</taxon>
        <taxon>Cytophagales</taxon>
        <taxon>Leadbetterellaceae</taxon>
        <taxon>Lacihabitans</taxon>
    </lineage>
</organism>
<sequence>MIVYIFRYFFGNKNFYYFYKFLYKLALKGLNVGMNKNPNYSGEKYVLEQLKNQVEKDPENLVIFDVGANKGDYSILVNDIFNYTSQIYTFEPSPSVYQILSERTSNIKNINLFNIGFSDKQRTEKLYTSFNSTSLASLYKRNLNHYNIELDNIEVIYLEELDLFCERMLIEKINFLKLDVEGHELQVLKGSERMINESRIEIIQFEFGGCNIDSRTYFQDFFYLLKDKYDIYRILRNGLVKVENYDESLEIFIHTNYLAKLKLY</sequence>
<name>A0AAE3H4Q2_9BACT</name>
<gene>
    <name evidence="2" type="ORF">EGI31_08015</name>
</gene>
<dbReference type="SUPFAM" id="SSF53335">
    <property type="entry name" value="S-adenosyl-L-methionine-dependent methyltransferases"/>
    <property type="match status" value="1"/>
</dbReference>
<feature type="domain" description="Methyltransferase FkbM" evidence="1">
    <location>
        <begin position="65"/>
        <end position="211"/>
    </location>
</feature>
<reference evidence="2 3" key="1">
    <citation type="submission" date="2018-11" db="EMBL/GenBank/DDBJ databases">
        <title>Novel bacteria species description.</title>
        <authorList>
            <person name="Han J.-H."/>
        </authorList>
    </citation>
    <scope>NUCLEOTIDE SEQUENCE [LARGE SCALE GENOMIC DNA]</scope>
    <source>
        <strain evidence="2 3">KCTC23259</strain>
    </source>
</reference>